<comment type="subcellular location">
    <subcellularLocation>
        <location evidence="1">Membrane</location>
        <topology evidence="1">Multi-pass membrane protein</topology>
    </subcellularLocation>
</comment>
<evidence type="ECO:0000256" key="4">
    <source>
        <dbReference type="ARBA" id="ARBA00023136"/>
    </source>
</evidence>
<dbReference type="STRING" id="1356854.N007_17995"/>
<dbReference type="InterPro" id="IPR017500">
    <property type="entry name" value="Phage_infect_YhgE_N"/>
</dbReference>
<proteinExistence type="predicted"/>
<accession>A0A9E6ZHP1</accession>
<evidence type="ECO:0000313" key="7">
    <source>
        <dbReference type="Proteomes" id="UP000829401"/>
    </source>
</evidence>
<sequence length="678" mass="71906">MKLFQTIRDEFRFNYGKKKQLISILGIFFIPIIYAGVYLWAFWDPYGHLDRLPVAVVNNDKGATYDGEKIDAGQKLVNQLRNNHDFDWNFVSADKANRGLEDNQYYMVITIPKNFSSEVANAATTVGAPQPKLKSVTNDRENYISGIIGRNAMVKLQSQTAQQIAKTYTANLVTGVEQLETGFHKASNGAQKLANGAVTLQQSGPQLVSGAARLASSQGTLVNGIAKASTGAEEVASGTKSVYQGNQQLSQGLGQLAGAATQLNGAATTVNQGAQQLKSGLATEVSGAKQTATGASQLAQALSQYASAHPDVASDPSFQALLQASQQVATGSSQVSSASASLAQGANKLATGTTALQQGLNRVTPKLQQASQGAAQLVKQEPALVDGSQAVASGLAQLKTGANQLQSGTGTLESALRNYTNGTTEVAGGATQLASQLNRAADKMPALHAQQVIAATSNPVGVSQSQAGDVDNYGTGFAPYFLSLGLFVGPLLMSVIVAFRNPAKKPSSGFAWFLSKTLLVGSIAVVQALIADAILLLGLGLHVHNVTDFVLFSLLTSMTFVSLIQFFVTVMDNPGRFIAIILLVLQLTSSSGTYPVILSPAFFRAIHPYLPMTYTVDGFRYIVGGGKVSFMHSDLWHLFLYWGVFLGLTLVYYLVRGRRLTTDDSQHQAPHEGAMVQA</sequence>
<dbReference type="GO" id="GO:0140359">
    <property type="term" value="F:ABC-type transporter activity"/>
    <property type="evidence" value="ECO:0007669"/>
    <property type="project" value="InterPro"/>
</dbReference>
<dbReference type="KEGG" id="aaco:K1I37_01065"/>
<dbReference type="eggNOG" id="COG1511">
    <property type="taxonomic scope" value="Bacteria"/>
</dbReference>
<dbReference type="SUPFAM" id="SSF101967">
    <property type="entry name" value="Adhesin YadA, collagen-binding domain"/>
    <property type="match status" value="1"/>
</dbReference>
<dbReference type="Gene3D" id="3.40.1710.10">
    <property type="entry name" value="abc type-2 transporter like domain"/>
    <property type="match status" value="1"/>
</dbReference>
<keyword evidence="7" id="KW-1185">Reference proteome</keyword>
<accession>T0CAJ1</accession>
<evidence type="ECO:0000259" key="5">
    <source>
        <dbReference type="Pfam" id="PF12698"/>
    </source>
</evidence>
<evidence type="ECO:0000256" key="2">
    <source>
        <dbReference type="ARBA" id="ARBA00022692"/>
    </source>
</evidence>
<keyword evidence="2" id="KW-0812">Transmembrane</keyword>
<dbReference type="NCBIfam" id="TIGR03062">
    <property type="entry name" value="pip_yhgE_Cterm"/>
    <property type="match status" value="1"/>
</dbReference>
<dbReference type="InterPro" id="IPR013525">
    <property type="entry name" value="ABC2_TM"/>
</dbReference>
<dbReference type="InterPro" id="IPR051328">
    <property type="entry name" value="T7SS_ABC-Transporter"/>
</dbReference>
<evidence type="ECO:0000256" key="1">
    <source>
        <dbReference type="ARBA" id="ARBA00004141"/>
    </source>
</evidence>
<dbReference type="NCBIfam" id="TIGR03061">
    <property type="entry name" value="pip_yhgE_Nterm"/>
    <property type="match status" value="1"/>
</dbReference>
<keyword evidence="4" id="KW-0472">Membrane</keyword>
<dbReference type="Proteomes" id="UP000829401">
    <property type="component" value="Chromosome"/>
</dbReference>
<evidence type="ECO:0000256" key="3">
    <source>
        <dbReference type="ARBA" id="ARBA00022989"/>
    </source>
</evidence>
<gene>
    <name evidence="6" type="ORF">K1I37_01065</name>
</gene>
<dbReference type="InterPro" id="IPR017501">
    <property type="entry name" value="Phage_infect_YhgE_C"/>
</dbReference>
<name>T0CAJ1_ALIAG</name>
<organism evidence="6 7">
    <name type="scientific">Alicyclobacillus acidoterrestris (strain ATCC 49025 / DSM 3922 / CIP 106132 / NCIMB 13137 / GD3B)</name>
    <dbReference type="NCBI Taxonomy" id="1356854"/>
    <lineage>
        <taxon>Bacteria</taxon>
        <taxon>Bacillati</taxon>
        <taxon>Bacillota</taxon>
        <taxon>Bacilli</taxon>
        <taxon>Bacillales</taxon>
        <taxon>Alicyclobacillaceae</taxon>
        <taxon>Alicyclobacillus</taxon>
    </lineage>
</organism>
<dbReference type="InterPro" id="IPR023908">
    <property type="entry name" value="xxxLxxG_rpt"/>
</dbReference>
<dbReference type="Pfam" id="PF12698">
    <property type="entry name" value="ABC2_membrane_3"/>
    <property type="match status" value="1"/>
</dbReference>
<evidence type="ECO:0000313" key="6">
    <source>
        <dbReference type="EMBL" id="UNO49188.1"/>
    </source>
</evidence>
<keyword evidence="3" id="KW-1133">Transmembrane helix</keyword>
<dbReference type="InterPro" id="IPR011049">
    <property type="entry name" value="Serralysin-like_metalloprot_C"/>
</dbReference>
<dbReference type="PANTHER" id="PTHR43077:SF5">
    <property type="entry name" value="PHAGE INFECTION PROTEIN"/>
    <property type="match status" value="1"/>
</dbReference>
<reference evidence="7" key="1">
    <citation type="journal article" date="2022" name="G3 (Bethesda)">
        <title>Unveiling the complete genome sequence of Alicyclobacillus acidoterrestris DSM 3922T, a taint-producing strain.</title>
        <authorList>
            <person name="Leonardo I.C."/>
            <person name="Barreto Crespo M.T."/>
            <person name="Gaspar F.B."/>
        </authorList>
    </citation>
    <scope>NUCLEOTIDE SEQUENCE [LARGE SCALE GENOMIC DNA]</scope>
    <source>
        <strain evidence="7">DSM 3922</strain>
    </source>
</reference>
<dbReference type="OrthoDB" id="9811483at2"/>
<feature type="domain" description="ABC-2 type transporter transmembrane" evidence="5">
    <location>
        <begin position="25"/>
        <end position="653"/>
    </location>
</feature>
<dbReference type="NCBIfam" id="TIGR03057">
    <property type="entry name" value="xxxLxxG_by_4"/>
    <property type="match status" value="2"/>
</dbReference>
<dbReference type="AlphaFoldDB" id="T0CAJ1"/>
<dbReference type="RefSeq" id="WP_021294704.1">
    <property type="nucleotide sequence ID" value="NZ_AURB01000004.1"/>
</dbReference>
<protein>
    <submittedName>
        <fullName evidence="6">YhgE/Pip domain-containing protein</fullName>
    </submittedName>
</protein>
<dbReference type="PANTHER" id="PTHR43077">
    <property type="entry name" value="TRANSPORT PERMEASE YVFS-RELATED"/>
    <property type="match status" value="1"/>
</dbReference>
<dbReference type="GO" id="GO:0016020">
    <property type="term" value="C:membrane"/>
    <property type="evidence" value="ECO:0007669"/>
    <property type="project" value="UniProtKB-SubCell"/>
</dbReference>
<dbReference type="EMBL" id="CP080467">
    <property type="protein sequence ID" value="UNO49188.1"/>
    <property type="molecule type" value="Genomic_DNA"/>
</dbReference>